<evidence type="ECO:0000256" key="3">
    <source>
        <dbReference type="PROSITE-ProRule" id="PRU00176"/>
    </source>
</evidence>
<organism evidence="6 7">
    <name type="scientific">Mycetomoellerius zeteki</name>
    <dbReference type="NCBI Taxonomy" id="64791"/>
    <lineage>
        <taxon>Eukaryota</taxon>
        <taxon>Metazoa</taxon>
        <taxon>Ecdysozoa</taxon>
        <taxon>Arthropoda</taxon>
        <taxon>Hexapoda</taxon>
        <taxon>Insecta</taxon>
        <taxon>Pterygota</taxon>
        <taxon>Neoptera</taxon>
        <taxon>Endopterygota</taxon>
        <taxon>Hymenoptera</taxon>
        <taxon>Apocrita</taxon>
        <taxon>Aculeata</taxon>
        <taxon>Formicoidea</taxon>
        <taxon>Formicidae</taxon>
        <taxon>Myrmicinae</taxon>
        <taxon>Mycetomoellerius</taxon>
    </lineage>
</organism>
<accession>A0A151X1K3</accession>
<feature type="compositionally biased region" description="Basic and acidic residues" evidence="4">
    <location>
        <begin position="19"/>
        <end position="31"/>
    </location>
</feature>
<protein>
    <submittedName>
        <fullName evidence="6">CUGBP Elav-like family member 4</fullName>
    </submittedName>
</protein>
<proteinExistence type="predicted"/>
<keyword evidence="2 3" id="KW-0694">RNA-binding</keyword>
<evidence type="ECO:0000256" key="1">
    <source>
        <dbReference type="ARBA" id="ARBA00022737"/>
    </source>
</evidence>
<sequence length="263" mass="29140">FSFTGIKRQPDYGGAGARWMERQSDSAEKKKDVIEKRGYENAAMKTDQAFVSDSRTQGWHCRGRVAEGLRRSSVVSVPEPKGRKRKESWMMPPSTVVQATTMATASSSSSRAESNEERKWDNTKVEVAYATKFSKGERRQSGKGDAIVISGRLPPCGPTKPRLDADAGVILSTTLSSHTEPTNVVLSFFLCSLYFATRRRRPADRKLFVGMLSKQQTEDDVRQLFTTFGSIEECTILRGPDGSSRVPEGLSTKTIFSLELSVP</sequence>
<dbReference type="InterPro" id="IPR000504">
    <property type="entry name" value="RRM_dom"/>
</dbReference>
<name>A0A151X1K3_9HYME</name>
<evidence type="ECO:0000313" key="7">
    <source>
        <dbReference type="Proteomes" id="UP000075809"/>
    </source>
</evidence>
<dbReference type="InterPro" id="IPR035979">
    <property type="entry name" value="RBD_domain_sf"/>
</dbReference>
<dbReference type="STRING" id="64791.A0A151X1K3"/>
<keyword evidence="1" id="KW-0677">Repeat</keyword>
<evidence type="ECO:0000259" key="5">
    <source>
        <dbReference type="PROSITE" id="PS50102"/>
    </source>
</evidence>
<dbReference type="AlphaFoldDB" id="A0A151X1K3"/>
<reference evidence="6 7" key="1">
    <citation type="submission" date="2015-09" db="EMBL/GenBank/DDBJ databases">
        <title>Trachymyrmex zeteki WGS genome.</title>
        <authorList>
            <person name="Nygaard S."/>
            <person name="Hu H."/>
            <person name="Boomsma J."/>
            <person name="Zhang G."/>
        </authorList>
    </citation>
    <scope>NUCLEOTIDE SEQUENCE [LARGE SCALE GENOMIC DNA]</scope>
    <source>
        <strain evidence="6">Tzet28-1</strain>
        <tissue evidence="6">Whole body</tissue>
    </source>
</reference>
<dbReference type="GO" id="GO:0003723">
    <property type="term" value="F:RNA binding"/>
    <property type="evidence" value="ECO:0007669"/>
    <property type="project" value="UniProtKB-UniRule"/>
</dbReference>
<dbReference type="EMBL" id="KQ982588">
    <property type="protein sequence ID" value="KYQ54088.1"/>
    <property type="molecule type" value="Genomic_DNA"/>
</dbReference>
<feature type="domain" description="RRM" evidence="5">
    <location>
        <begin position="205"/>
        <end position="245"/>
    </location>
</feature>
<dbReference type="PROSITE" id="PS50102">
    <property type="entry name" value="RRM"/>
    <property type="match status" value="1"/>
</dbReference>
<feature type="non-terminal residue" evidence="6">
    <location>
        <position position="1"/>
    </location>
</feature>
<evidence type="ECO:0000313" key="6">
    <source>
        <dbReference type="EMBL" id="KYQ54088.1"/>
    </source>
</evidence>
<gene>
    <name evidence="6" type="ORF">ALC60_06960</name>
</gene>
<dbReference type="PANTHER" id="PTHR24012">
    <property type="entry name" value="RNA BINDING PROTEIN"/>
    <property type="match status" value="1"/>
</dbReference>
<evidence type="ECO:0000256" key="2">
    <source>
        <dbReference type="ARBA" id="ARBA00022884"/>
    </source>
</evidence>
<keyword evidence="7" id="KW-1185">Reference proteome</keyword>
<dbReference type="Pfam" id="PF00076">
    <property type="entry name" value="RRM_1"/>
    <property type="match status" value="1"/>
</dbReference>
<dbReference type="Gene3D" id="3.30.70.330">
    <property type="match status" value="1"/>
</dbReference>
<dbReference type="Proteomes" id="UP000075809">
    <property type="component" value="Unassembled WGS sequence"/>
</dbReference>
<evidence type="ECO:0000256" key="4">
    <source>
        <dbReference type="SAM" id="MobiDB-lite"/>
    </source>
</evidence>
<dbReference type="SUPFAM" id="SSF54928">
    <property type="entry name" value="RNA-binding domain, RBD"/>
    <property type="match status" value="1"/>
</dbReference>
<dbReference type="InterPro" id="IPR012677">
    <property type="entry name" value="Nucleotide-bd_a/b_plait_sf"/>
</dbReference>
<feature type="region of interest" description="Disordered" evidence="4">
    <location>
        <begin position="1"/>
        <end position="31"/>
    </location>
</feature>